<sequence length="35" mass="4280">MHCGSHRLQNKLYYCGNTLFISCCEERYLIRHVKY</sequence>
<dbReference type="AlphaFoldDB" id="A0A2P2PZ02"/>
<evidence type="ECO:0000313" key="1">
    <source>
        <dbReference type="EMBL" id="MBX59944.1"/>
    </source>
</evidence>
<name>A0A2P2PZ02_RHIMU</name>
<protein>
    <submittedName>
        <fullName evidence="1">Uncharacterized protein</fullName>
    </submittedName>
</protein>
<organism evidence="1">
    <name type="scientific">Rhizophora mucronata</name>
    <name type="common">Asiatic mangrove</name>
    <dbReference type="NCBI Taxonomy" id="61149"/>
    <lineage>
        <taxon>Eukaryota</taxon>
        <taxon>Viridiplantae</taxon>
        <taxon>Streptophyta</taxon>
        <taxon>Embryophyta</taxon>
        <taxon>Tracheophyta</taxon>
        <taxon>Spermatophyta</taxon>
        <taxon>Magnoliopsida</taxon>
        <taxon>eudicotyledons</taxon>
        <taxon>Gunneridae</taxon>
        <taxon>Pentapetalae</taxon>
        <taxon>rosids</taxon>
        <taxon>fabids</taxon>
        <taxon>Malpighiales</taxon>
        <taxon>Rhizophoraceae</taxon>
        <taxon>Rhizophora</taxon>
    </lineage>
</organism>
<proteinExistence type="predicted"/>
<accession>A0A2P2PZ02</accession>
<dbReference type="PROSITE" id="PS51257">
    <property type="entry name" value="PROKAR_LIPOPROTEIN"/>
    <property type="match status" value="1"/>
</dbReference>
<reference evidence="1" key="1">
    <citation type="submission" date="2018-02" db="EMBL/GenBank/DDBJ databases">
        <title>Rhizophora mucronata_Transcriptome.</title>
        <authorList>
            <person name="Meera S.P."/>
            <person name="Sreeshan A."/>
            <person name="Augustine A."/>
        </authorList>
    </citation>
    <scope>NUCLEOTIDE SEQUENCE</scope>
    <source>
        <tissue evidence="1">Leaf</tissue>
    </source>
</reference>
<dbReference type="EMBL" id="GGEC01079460">
    <property type="protein sequence ID" value="MBX59944.1"/>
    <property type="molecule type" value="Transcribed_RNA"/>
</dbReference>